<dbReference type="InterPro" id="IPR027359">
    <property type="entry name" value="Volt_channel_dom_sf"/>
</dbReference>
<evidence type="ECO:0000313" key="8">
    <source>
        <dbReference type="EMBL" id="TPX50658.1"/>
    </source>
</evidence>
<dbReference type="SUPFAM" id="SSF81324">
    <property type="entry name" value="Voltage-gated potassium channels"/>
    <property type="match status" value="1"/>
</dbReference>
<evidence type="ECO:0000256" key="3">
    <source>
        <dbReference type="ARBA" id="ARBA00022989"/>
    </source>
</evidence>
<feature type="chain" id="PRO_5021257491" description="Ion transport domain-containing protein" evidence="6">
    <location>
        <begin position="17"/>
        <end position="349"/>
    </location>
</feature>
<dbReference type="PANTHER" id="PTHR47131">
    <property type="entry name" value="CATION CHANNEL SPERM-ASSOCIATED PROTEIN 3"/>
    <property type="match status" value="1"/>
</dbReference>
<dbReference type="PANTHER" id="PTHR47131:SF1">
    <property type="entry name" value="CATION CHANNEL SPERM-ASSOCIATED PROTEIN 3"/>
    <property type="match status" value="1"/>
</dbReference>
<evidence type="ECO:0000256" key="4">
    <source>
        <dbReference type="ARBA" id="ARBA00023136"/>
    </source>
</evidence>
<accession>A0A507DID7</accession>
<feature type="transmembrane region" description="Helical" evidence="5">
    <location>
        <begin position="138"/>
        <end position="158"/>
    </location>
</feature>
<keyword evidence="9" id="KW-1185">Reference proteome</keyword>
<dbReference type="AlphaFoldDB" id="A0A507DID7"/>
<dbReference type="GO" id="GO:0036128">
    <property type="term" value="C:CatSper complex"/>
    <property type="evidence" value="ECO:0007669"/>
    <property type="project" value="TreeGrafter"/>
</dbReference>
<evidence type="ECO:0000259" key="7">
    <source>
        <dbReference type="Pfam" id="PF00520"/>
    </source>
</evidence>
<keyword evidence="2 5" id="KW-0812">Transmembrane</keyword>
<evidence type="ECO:0000256" key="5">
    <source>
        <dbReference type="SAM" id="Phobius"/>
    </source>
</evidence>
<evidence type="ECO:0000256" key="2">
    <source>
        <dbReference type="ARBA" id="ARBA00022692"/>
    </source>
</evidence>
<feature type="transmembrane region" description="Helical" evidence="5">
    <location>
        <begin position="75"/>
        <end position="93"/>
    </location>
</feature>
<organism evidence="8 9">
    <name type="scientific">Chytriomyces confervae</name>
    <dbReference type="NCBI Taxonomy" id="246404"/>
    <lineage>
        <taxon>Eukaryota</taxon>
        <taxon>Fungi</taxon>
        <taxon>Fungi incertae sedis</taxon>
        <taxon>Chytridiomycota</taxon>
        <taxon>Chytridiomycota incertae sedis</taxon>
        <taxon>Chytridiomycetes</taxon>
        <taxon>Chytridiales</taxon>
        <taxon>Chytriomycetaceae</taxon>
        <taxon>Chytriomyces</taxon>
    </lineage>
</organism>
<feature type="transmembrane region" description="Helical" evidence="5">
    <location>
        <begin position="201"/>
        <end position="224"/>
    </location>
</feature>
<name>A0A507DID7_9FUNG</name>
<keyword evidence="3 5" id="KW-1133">Transmembrane helix</keyword>
<comment type="subcellular location">
    <subcellularLocation>
        <location evidence="1">Membrane</location>
        <topology evidence="1">Multi-pass membrane protein</topology>
    </subcellularLocation>
</comment>
<dbReference type="EMBL" id="QEAP01001158">
    <property type="protein sequence ID" value="TPX50658.1"/>
    <property type="molecule type" value="Genomic_DNA"/>
</dbReference>
<sequence>MLAIVVVNVIIIAVEAQMSSQRPGQMLAEASAGTKSAFQYCELTFLAIYCAEFGVKVASNYRDFWRNKYNRMDTLILVLCLVLQAASTYVPAFEQSDAWRVLLGLKSIRVFRTLTFMRSLQVVVEALINTLRNNVLDIAILLLLIMFIFGVLGHYLFGSGAKSQSDWGELGNAIRTLFIFVCADGWIPYQDRMTADGFGGSQAYTAVFIFLGNFIIANLFIGVICQNIDDATRADLDEQQAKKREARLIKRELFLRRQQSDITNLLAQQMGKGTETKFQELVKEMVGTLRHEDVVNVAHIHCNSTWLETYSITLTHRENTLYRLQQLQFGIANCLAEYVDQRLTSRVKK</sequence>
<evidence type="ECO:0000256" key="1">
    <source>
        <dbReference type="ARBA" id="ARBA00004141"/>
    </source>
</evidence>
<feature type="domain" description="Ion transport" evidence="7">
    <location>
        <begin position="1"/>
        <end position="233"/>
    </location>
</feature>
<dbReference type="STRING" id="246404.A0A507DID7"/>
<protein>
    <recommendedName>
        <fullName evidence="7">Ion transport domain-containing protein</fullName>
    </recommendedName>
</protein>
<dbReference type="GO" id="GO:0005245">
    <property type="term" value="F:voltage-gated calcium channel activity"/>
    <property type="evidence" value="ECO:0007669"/>
    <property type="project" value="TreeGrafter"/>
</dbReference>
<proteinExistence type="predicted"/>
<dbReference type="GO" id="GO:0006814">
    <property type="term" value="P:sodium ion transport"/>
    <property type="evidence" value="ECO:0007669"/>
    <property type="project" value="TreeGrafter"/>
</dbReference>
<keyword evidence="4 5" id="KW-0472">Membrane</keyword>
<evidence type="ECO:0000256" key="6">
    <source>
        <dbReference type="SAM" id="SignalP"/>
    </source>
</evidence>
<dbReference type="OrthoDB" id="416585at2759"/>
<feature type="transmembrane region" description="Helical" evidence="5">
    <location>
        <begin position="170"/>
        <end position="189"/>
    </location>
</feature>
<keyword evidence="6" id="KW-0732">Signal</keyword>
<reference evidence="8 9" key="1">
    <citation type="journal article" date="2019" name="Sci. Rep.">
        <title>Comparative genomics of chytrid fungi reveal insights into the obligate biotrophic and pathogenic lifestyle of Synchytrium endobioticum.</title>
        <authorList>
            <person name="van de Vossenberg B.T.L.H."/>
            <person name="Warris S."/>
            <person name="Nguyen H.D.T."/>
            <person name="van Gent-Pelzer M.P.E."/>
            <person name="Joly D.L."/>
            <person name="van de Geest H.C."/>
            <person name="Bonants P.J.M."/>
            <person name="Smith D.S."/>
            <person name="Levesque C.A."/>
            <person name="van der Lee T.A.J."/>
        </authorList>
    </citation>
    <scope>NUCLEOTIDE SEQUENCE [LARGE SCALE GENOMIC DNA]</scope>
    <source>
        <strain evidence="8 9">CBS 675.73</strain>
    </source>
</reference>
<dbReference type="Proteomes" id="UP000320333">
    <property type="component" value="Unassembled WGS sequence"/>
</dbReference>
<dbReference type="Gene3D" id="1.20.120.350">
    <property type="entry name" value="Voltage-gated potassium channels. Chain C"/>
    <property type="match status" value="1"/>
</dbReference>
<dbReference type="Pfam" id="PF00520">
    <property type="entry name" value="Ion_trans"/>
    <property type="match status" value="1"/>
</dbReference>
<dbReference type="Gene3D" id="1.10.287.70">
    <property type="match status" value="1"/>
</dbReference>
<gene>
    <name evidence="8" type="ORF">CcCBS67573_g10081</name>
</gene>
<dbReference type="GO" id="GO:0030317">
    <property type="term" value="P:flagellated sperm motility"/>
    <property type="evidence" value="ECO:0007669"/>
    <property type="project" value="TreeGrafter"/>
</dbReference>
<feature type="signal peptide" evidence="6">
    <location>
        <begin position="1"/>
        <end position="16"/>
    </location>
</feature>
<evidence type="ECO:0000313" key="9">
    <source>
        <dbReference type="Proteomes" id="UP000320333"/>
    </source>
</evidence>
<comment type="caution">
    <text evidence="8">The sequence shown here is derived from an EMBL/GenBank/DDBJ whole genome shotgun (WGS) entry which is preliminary data.</text>
</comment>
<dbReference type="InterPro" id="IPR005821">
    <property type="entry name" value="Ion_trans_dom"/>
</dbReference>